<proteinExistence type="predicted"/>
<gene>
    <name evidence="2" type="ORF">Trco_004693</name>
</gene>
<protein>
    <submittedName>
        <fullName evidence="2">Regulator of g signaling superfamily</fullName>
    </submittedName>
</protein>
<sequence length="610" mass="69601">SILLQTASKTGKQFKTILFFFPPLVRRSSSLPARLLPAAIAPMGSELGLAADSKPAPRLDGVGIWWICWAAGWTLLLLWGIGFLIHHRRMPMLKIRGIGLSICAILLLHLYWISVQLGYVLGPLYPGDTQYWIMGTYLPLGIGLFHASNTRFLHVAQRQKQYIDRANFLNAPIASKSSKKGSVLRRFHRLDHTTKVVILIFMAIFVYIISRKWHSSWGIPGTEVHGTEMEQKVQMGRGWEWWPSVLWLFFWAWVVAPFTLWRARDIRDTQGWRNQTIWCAISGLHAAPMWLIALYVPGMEAINHHWIPPQWIAVSIWLMEIFTVFLPCREVLCHQALCQETLNTIAQWENNKTGLGKAIRSFKSKSTIIESIKTGWKSTNSSIKTSAIESILTLSALEYVLQRNPEPLQQFSALRDFSGENIAFLTSVGEWKSSFPASVRDRSSDMPEETRRELVRERFNRALRIYIEFISASDAAFPINISSAELKRFKSVFEEPAHSMCGEKQVVNPATPFNCPEWNMPVSADTPCEAPGSVSEKDCVAGDCFQYWGEIPYEFDHAIFDDAEKSIKHLVLTNTWPKFVRDRRESMESSEISRRTVASSAMCFPIRCRQ</sequence>
<keyword evidence="3" id="KW-1185">Reference proteome</keyword>
<dbReference type="Proteomes" id="UP000827724">
    <property type="component" value="Unassembled WGS sequence"/>
</dbReference>
<accession>A0A9P8QGA0</accession>
<evidence type="ECO:0000313" key="2">
    <source>
        <dbReference type="EMBL" id="KAH6605540.1"/>
    </source>
</evidence>
<keyword evidence="1" id="KW-1133">Transmembrane helix</keyword>
<evidence type="ECO:0000313" key="3">
    <source>
        <dbReference type="Proteomes" id="UP000827724"/>
    </source>
</evidence>
<dbReference type="SUPFAM" id="SSF48097">
    <property type="entry name" value="Regulator of G-protein signaling, RGS"/>
    <property type="match status" value="1"/>
</dbReference>
<dbReference type="AlphaFoldDB" id="A0A9P8QGA0"/>
<organism evidence="2 3">
    <name type="scientific">Trichoderma cornu-damae</name>
    <dbReference type="NCBI Taxonomy" id="654480"/>
    <lineage>
        <taxon>Eukaryota</taxon>
        <taxon>Fungi</taxon>
        <taxon>Dikarya</taxon>
        <taxon>Ascomycota</taxon>
        <taxon>Pezizomycotina</taxon>
        <taxon>Sordariomycetes</taxon>
        <taxon>Hypocreomycetidae</taxon>
        <taxon>Hypocreales</taxon>
        <taxon>Hypocreaceae</taxon>
        <taxon>Trichoderma</taxon>
    </lineage>
</organism>
<feature type="non-terminal residue" evidence="2">
    <location>
        <position position="610"/>
    </location>
</feature>
<dbReference type="InterPro" id="IPR036305">
    <property type="entry name" value="RGS_sf"/>
</dbReference>
<dbReference type="InterPro" id="IPR044926">
    <property type="entry name" value="RGS_subdomain_2"/>
</dbReference>
<dbReference type="EMBL" id="JAIWOZ010000004">
    <property type="protein sequence ID" value="KAH6605540.1"/>
    <property type="molecule type" value="Genomic_DNA"/>
</dbReference>
<name>A0A9P8QGA0_9HYPO</name>
<feature type="transmembrane region" description="Helical" evidence="1">
    <location>
        <begin position="64"/>
        <end position="85"/>
    </location>
</feature>
<feature type="transmembrane region" description="Helical" evidence="1">
    <location>
        <begin position="193"/>
        <end position="210"/>
    </location>
</feature>
<feature type="transmembrane region" description="Helical" evidence="1">
    <location>
        <begin position="245"/>
        <end position="263"/>
    </location>
</feature>
<feature type="transmembrane region" description="Helical" evidence="1">
    <location>
        <begin position="131"/>
        <end position="148"/>
    </location>
</feature>
<feature type="transmembrane region" description="Helical" evidence="1">
    <location>
        <begin position="97"/>
        <end position="119"/>
    </location>
</feature>
<reference evidence="2" key="1">
    <citation type="submission" date="2021-08" db="EMBL/GenBank/DDBJ databases">
        <title>Chromosome-Level Trichoderma cornu-damae using Hi-C Data.</title>
        <authorList>
            <person name="Kim C.S."/>
        </authorList>
    </citation>
    <scope>NUCLEOTIDE SEQUENCE</scope>
    <source>
        <strain evidence="2">KA19-0412C</strain>
    </source>
</reference>
<keyword evidence="1" id="KW-0812">Transmembrane</keyword>
<dbReference type="OrthoDB" id="5313079at2759"/>
<evidence type="ECO:0000256" key="1">
    <source>
        <dbReference type="SAM" id="Phobius"/>
    </source>
</evidence>
<dbReference type="Gene3D" id="1.10.167.10">
    <property type="entry name" value="Regulator of G-protein Signalling 4, domain 2"/>
    <property type="match status" value="1"/>
</dbReference>
<keyword evidence="1" id="KW-0472">Membrane</keyword>
<feature type="transmembrane region" description="Helical" evidence="1">
    <location>
        <begin position="275"/>
        <end position="296"/>
    </location>
</feature>
<comment type="caution">
    <text evidence="2">The sequence shown here is derived from an EMBL/GenBank/DDBJ whole genome shotgun (WGS) entry which is preliminary data.</text>
</comment>